<dbReference type="GO" id="GO:0036503">
    <property type="term" value="P:ERAD pathway"/>
    <property type="evidence" value="ECO:0007669"/>
    <property type="project" value="TreeGrafter"/>
</dbReference>
<feature type="transmembrane region" description="Helical" evidence="2">
    <location>
        <begin position="6"/>
        <end position="30"/>
    </location>
</feature>
<dbReference type="AlphaFoldDB" id="A0A5M8Q0B2"/>
<dbReference type="OrthoDB" id="436519at2759"/>
<dbReference type="InterPro" id="IPR051948">
    <property type="entry name" value="Hsp70_co-chaperone_J-domain"/>
</dbReference>
<keyword evidence="1" id="KW-0143">Chaperone</keyword>
<organism evidence="4 5">
    <name type="scientific">Lasallia pustulata</name>
    <dbReference type="NCBI Taxonomy" id="136370"/>
    <lineage>
        <taxon>Eukaryota</taxon>
        <taxon>Fungi</taxon>
        <taxon>Dikarya</taxon>
        <taxon>Ascomycota</taxon>
        <taxon>Pezizomycotina</taxon>
        <taxon>Lecanoromycetes</taxon>
        <taxon>OSLEUM clade</taxon>
        <taxon>Umbilicariomycetidae</taxon>
        <taxon>Umbilicariales</taxon>
        <taxon>Umbilicariaceae</taxon>
        <taxon>Lasallia</taxon>
    </lineage>
</organism>
<dbReference type="Gene3D" id="1.10.287.110">
    <property type="entry name" value="DnaJ domain"/>
    <property type="match status" value="1"/>
</dbReference>
<dbReference type="PRINTS" id="PR00625">
    <property type="entry name" value="JDOMAIN"/>
</dbReference>
<dbReference type="PANTHER" id="PTHR44360:SF1">
    <property type="entry name" value="DNAJ HOMOLOG SUBFAMILY B MEMBER 9"/>
    <property type="match status" value="1"/>
</dbReference>
<evidence type="ECO:0000256" key="1">
    <source>
        <dbReference type="ARBA" id="ARBA00023186"/>
    </source>
</evidence>
<keyword evidence="2" id="KW-0812">Transmembrane</keyword>
<evidence type="ECO:0000259" key="3">
    <source>
        <dbReference type="PROSITE" id="PS50076"/>
    </source>
</evidence>
<dbReference type="InterPro" id="IPR036869">
    <property type="entry name" value="J_dom_sf"/>
</dbReference>
<evidence type="ECO:0000256" key="2">
    <source>
        <dbReference type="SAM" id="Phobius"/>
    </source>
</evidence>
<dbReference type="Proteomes" id="UP000324767">
    <property type="component" value="Unassembled WGS sequence"/>
</dbReference>
<comment type="caution">
    <text evidence="4">The sequence shown here is derived from an EMBL/GenBank/DDBJ whole genome shotgun (WGS) entry which is preliminary data.</text>
</comment>
<keyword evidence="2" id="KW-1133">Transmembrane helix</keyword>
<name>A0A5M8Q0B2_9LECA</name>
<dbReference type="CDD" id="cd06257">
    <property type="entry name" value="DnaJ"/>
    <property type="match status" value="1"/>
</dbReference>
<gene>
    <name evidence="4" type="ORF">FRX48_00300</name>
</gene>
<dbReference type="EMBL" id="VXIT01000001">
    <property type="protein sequence ID" value="KAA6415584.1"/>
    <property type="molecule type" value="Genomic_DNA"/>
</dbReference>
<dbReference type="Pfam" id="PF00226">
    <property type="entry name" value="DnaJ"/>
    <property type="match status" value="1"/>
</dbReference>
<feature type="transmembrane region" description="Helical" evidence="2">
    <location>
        <begin position="161"/>
        <end position="185"/>
    </location>
</feature>
<evidence type="ECO:0000313" key="5">
    <source>
        <dbReference type="Proteomes" id="UP000324767"/>
    </source>
</evidence>
<dbReference type="PANTHER" id="PTHR44360">
    <property type="entry name" value="DNAJ HOMOLOG SUBFAMILY B MEMBER 9"/>
    <property type="match status" value="1"/>
</dbReference>
<dbReference type="SUPFAM" id="SSF46565">
    <property type="entry name" value="Chaperone J-domain"/>
    <property type="match status" value="1"/>
</dbReference>
<dbReference type="SMART" id="SM00271">
    <property type="entry name" value="DnaJ"/>
    <property type="match status" value="1"/>
</dbReference>
<reference evidence="4 5" key="1">
    <citation type="submission" date="2019-09" db="EMBL/GenBank/DDBJ databases">
        <title>The hologenome of the rock-dwelling lichen Lasallia pustulata.</title>
        <authorList>
            <person name="Greshake Tzovaras B."/>
            <person name="Segers F."/>
            <person name="Bicker A."/>
            <person name="Dal Grande F."/>
            <person name="Otte J."/>
            <person name="Hankeln T."/>
            <person name="Schmitt I."/>
            <person name="Ebersberger I."/>
        </authorList>
    </citation>
    <scope>NUCLEOTIDE SEQUENCE [LARGE SCALE GENOMIC DNA]</scope>
    <source>
        <strain evidence="4">A1-1</strain>
    </source>
</reference>
<dbReference type="PROSITE" id="PS50076">
    <property type="entry name" value="DNAJ_2"/>
    <property type="match status" value="1"/>
</dbReference>
<feature type="domain" description="J" evidence="3">
    <location>
        <begin position="78"/>
        <end position="146"/>
    </location>
</feature>
<dbReference type="GO" id="GO:0051787">
    <property type="term" value="F:misfolded protein binding"/>
    <property type="evidence" value="ECO:0007669"/>
    <property type="project" value="TreeGrafter"/>
</dbReference>
<dbReference type="GO" id="GO:0051087">
    <property type="term" value="F:protein-folding chaperone binding"/>
    <property type="evidence" value="ECO:0007669"/>
    <property type="project" value="TreeGrafter"/>
</dbReference>
<dbReference type="InterPro" id="IPR001623">
    <property type="entry name" value="DnaJ_domain"/>
</dbReference>
<dbReference type="GO" id="GO:0005783">
    <property type="term" value="C:endoplasmic reticulum"/>
    <property type="evidence" value="ECO:0007669"/>
    <property type="project" value="TreeGrafter"/>
</dbReference>
<evidence type="ECO:0000313" key="4">
    <source>
        <dbReference type="EMBL" id="KAA6415584.1"/>
    </source>
</evidence>
<proteinExistence type="predicted"/>
<protein>
    <submittedName>
        <fullName evidence="4">Membrane associated chaperone</fullName>
    </submittedName>
</protein>
<accession>A0A5M8Q0B2</accession>
<sequence>MSTSGILSYIGWTFLPNLVTGWLQSLYYGITIRAGDPKPQPGTPLWLKHRRRIHMTVVLAYLLYTVVEADYEVLRDGDFYQDLGLPHNVDDKGIKSRFRRLAAIHHPDKISTSGDDPPSEVVFMQLKAAQDTLLNPTKRFAYDRFGPDILYWQHCDSIREYVLAGLKVAAPLYLGSAIFMALLGLTGYLQWGRFWRYLAFGSLVLLEIHTITRPYSPAFLTVLLNPLLQKYTLHPPILPFQMLVLARKAALTLFIALAQLGHLFQPSVAGPFSSSNAQQQQQLLKLEQLASHNETEASRLLALDMAPFVGDDGAVKDLRSKIREWLVQNTIRADPEVRDAMGRAMGRRRIGAPVGARGTR</sequence>
<keyword evidence="2" id="KW-0472">Membrane</keyword>